<dbReference type="InterPro" id="IPR001173">
    <property type="entry name" value="Glyco_trans_2-like"/>
</dbReference>
<protein>
    <submittedName>
        <fullName evidence="2">Glycosyltransferase family 2 protein</fullName>
    </submittedName>
</protein>
<dbReference type="Proteomes" id="UP001054846">
    <property type="component" value="Chromosome"/>
</dbReference>
<dbReference type="SUPFAM" id="SSF53448">
    <property type="entry name" value="Nucleotide-diphospho-sugar transferases"/>
    <property type="match status" value="1"/>
</dbReference>
<accession>A0ABY3PSR1</accession>
<keyword evidence="3" id="KW-1185">Reference proteome</keyword>
<reference evidence="2 3" key="1">
    <citation type="journal article" date="2021" name="Genome Biol. Evol.">
        <title>Complete Genome Sequencing of a Novel Gloeobacter Species from a Waterfall Cave in Mexico.</title>
        <authorList>
            <person name="Saw J.H."/>
            <person name="Cardona T."/>
            <person name="Montejano G."/>
        </authorList>
    </citation>
    <scope>NUCLEOTIDE SEQUENCE [LARGE SCALE GENOMIC DNA]</scope>
    <source>
        <strain evidence="2">MG652769</strain>
    </source>
</reference>
<sequence length="352" mass="39650">MHSGIFTMRKPTVCLIVSPRERFSYTRESLESLYTHTGYPFKLVYVDGGSPEPVQRYLQQQAALRGFELIRTAHYLAPNQARNLGLAHCGDSDYVVFVDNDIQVTAGWLERLVDCAETTGAAVVGPLVCIGTPGEERVHLAGGEARILQQTDEDGRDERRIHEKHYFVNRPLAEVLGKTARRPCEFAEFHCVLVRASLMGRLGPLDEQLLSTREHIDFCLTVQQAGGSIWVEPDSVVTYVPGPPFDWSDLSYFLLRWSDAWELASLKHFRKKWGLAKDKYFQKRLDRLGHRRHQAFLRPLVRALSLGGEYDAELEAMLAGMEKQLNRYLTERLGASATVPPAPVPTAAAAQE</sequence>
<name>A0ABY3PSR1_9CYAN</name>
<dbReference type="PANTHER" id="PTHR43179">
    <property type="entry name" value="RHAMNOSYLTRANSFERASE WBBL"/>
    <property type="match status" value="1"/>
</dbReference>
<feature type="domain" description="Glycosyltransferase 2-like" evidence="1">
    <location>
        <begin position="22"/>
        <end position="139"/>
    </location>
</feature>
<evidence type="ECO:0000313" key="3">
    <source>
        <dbReference type="Proteomes" id="UP001054846"/>
    </source>
</evidence>
<gene>
    <name evidence="2" type="ORF">ISF26_10865</name>
</gene>
<organism evidence="2 3">
    <name type="scientific">Gloeobacter morelensis MG652769</name>
    <dbReference type="NCBI Taxonomy" id="2781736"/>
    <lineage>
        <taxon>Bacteria</taxon>
        <taxon>Bacillati</taxon>
        <taxon>Cyanobacteriota</taxon>
        <taxon>Cyanophyceae</taxon>
        <taxon>Gloeobacterales</taxon>
        <taxon>Gloeobacteraceae</taxon>
        <taxon>Gloeobacter</taxon>
        <taxon>Gloeobacter morelensis</taxon>
    </lineage>
</organism>
<dbReference type="PANTHER" id="PTHR43179:SF7">
    <property type="entry name" value="RHAMNOSYLTRANSFERASE WBBL"/>
    <property type="match status" value="1"/>
</dbReference>
<evidence type="ECO:0000313" key="2">
    <source>
        <dbReference type="EMBL" id="UFP96672.1"/>
    </source>
</evidence>
<dbReference type="InterPro" id="IPR029044">
    <property type="entry name" value="Nucleotide-diphossugar_trans"/>
</dbReference>
<dbReference type="Gene3D" id="3.90.550.10">
    <property type="entry name" value="Spore Coat Polysaccharide Biosynthesis Protein SpsA, Chain A"/>
    <property type="match status" value="1"/>
</dbReference>
<evidence type="ECO:0000259" key="1">
    <source>
        <dbReference type="Pfam" id="PF00535"/>
    </source>
</evidence>
<dbReference type="Pfam" id="PF00535">
    <property type="entry name" value="Glycos_transf_2"/>
    <property type="match status" value="1"/>
</dbReference>
<dbReference type="EMBL" id="CP063845">
    <property type="protein sequence ID" value="UFP96672.1"/>
    <property type="molecule type" value="Genomic_DNA"/>
</dbReference>
<proteinExistence type="predicted"/>